<keyword evidence="1 5" id="KW-0820">tRNA-binding</keyword>
<dbReference type="FunFam" id="2.30.310.10:FF:000004">
    <property type="entry name" value="Fibronectin-binding protein A"/>
    <property type="match status" value="1"/>
</dbReference>
<keyword evidence="3 5" id="KW-0694">RNA-binding</keyword>
<evidence type="ECO:0000256" key="3">
    <source>
        <dbReference type="ARBA" id="ARBA00022884"/>
    </source>
</evidence>
<dbReference type="InterPro" id="IPR043682">
    <property type="entry name" value="RqcH_bacterial"/>
</dbReference>
<evidence type="ECO:0000256" key="1">
    <source>
        <dbReference type="ARBA" id="ARBA00022555"/>
    </source>
</evidence>
<feature type="domain" description="NFACT RNA-binding" evidence="6">
    <location>
        <begin position="459"/>
        <end position="554"/>
    </location>
</feature>
<dbReference type="HAMAP" id="MF_00844_B">
    <property type="entry name" value="RqcH_B"/>
    <property type="match status" value="1"/>
</dbReference>
<comment type="similarity">
    <text evidence="5">Belongs to the NEMF family.</text>
</comment>
<evidence type="ECO:0000256" key="2">
    <source>
        <dbReference type="ARBA" id="ARBA00022730"/>
    </source>
</evidence>
<comment type="function">
    <text evidence="5">Key component of the ribosome quality control system (RQC), a ribosome-associated complex that mediates the extraction of incompletely synthesized nascent chains from stalled ribosomes and their subsequent degradation. RqcH recruits Ala-charged tRNA, and with RqcP directs the elongation of stalled nascent chains on 50S ribosomal subunits, leading to non-templated C-terminal alanine extensions (Ala tail). The Ala tail promotes nascent chain degradation. May add between 1 and at least 8 Ala residues. Binds to stalled 50S ribosomal subunits.</text>
</comment>
<dbReference type="PANTHER" id="PTHR15239">
    <property type="entry name" value="NUCLEAR EXPORT MEDIATOR FACTOR NEMF"/>
    <property type="match status" value="1"/>
</dbReference>
<dbReference type="GO" id="GO:0000049">
    <property type="term" value="F:tRNA binding"/>
    <property type="evidence" value="ECO:0007669"/>
    <property type="project" value="UniProtKB-UniRule"/>
</dbReference>
<dbReference type="KEGG" id="arf:AR1Y2_1595"/>
<dbReference type="GO" id="GO:0043023">
    <property type="term" value="F:ribosomal large subunit binding"/>
    <property type="evidence" value="ECO:0007669"/>
    <property type="project" value="UniProtKB-UniRule"/>
</dbReference>
<dbReference type="GO" id="GO:0072344">
    <property type="term" value="P:rescue of stalled ribosome"/>
    <property type="evidence" value="ECO:0007669"/>
    <property type="project" value="UniProtKB-UniRule"/>
</dbReference>
<dbReference type="AlphaFoldDB" id="A0A4P8IIP5"/>
<dbReference type="GO" id="GO:0019843">
    <property type="term" value="F:rRNA binding"/>
    <property type="evidence" value="ECO:0007669"/>
    <property type="project" value="UniProtKB-UniRule"/>
</dbReference>
<reference evidence="7 8" key="1">
    <citation type="submission" date="2019-05" db="EMBL/GenBank/DDBJ databases">
        <title>Complete genome sequencing of Anaerostipes rhamnosivorans.</title>
        <authorList>
            <person name="Bui T.P.N."/>
            <person name="de Vos W.M."/>
        </authorList>
    </citation>
    <scope>NUCLEOTIDE SEQUENCE [LARGE SCALE GENOMIC DNA]</scope>
    <source>
        <strain evidence="7 8">1y2</strain>
    </source>
</reference>
<dbReference type="Pfam" id="PF05670">
    <property type="entry name" value="NFACT-R_1"/>
    <property type="match status" value="1"/>
</dbReference>
<dbReference type="InterPro" id="IPR010979">
    <property type="entry name" value="Ribosomal_uS13-like_H2TH"/>
</dbReference>
<dbReference type="GO" id="GO:1990112">
    <property type="term" value="C:RQC complex"/>
    <property type="evidence" value="ECO:0007669"/>
    <property type="project" value="TreeGrafter"/>
</dbReference>
<comment type="subunit">
    <text evidence="5">Associates with stalled 50S ribosomal subunits. Binds to RqcP.</text>
</comment>
<dbReference type="InterPro" id="IPR008532">
    <property type="entry name" value="NFACT_RNA-bd"/>
</dbReference>
<accession>A0A4P8IIP5</accession>
<dbReference type="RefSeq" id="WP_137328478.1">
    <property type="nucleotide sequence ID" value="NZ_CP040058.1"/>
</dbReference>
<dbReference type="InterPro" id="IPR051608">
    <property type="entry name" value="RQC_Subunit_NEMF"/>
</dbReference>
<dbReference type="OrthoDB" id="9766163at2"/>
<evidence type="ECO:0000256" key="4">
    <source>
        <dbReference type="ARBA" id="ARBA00022917"/>
    </source>
</evidence>
<name>A0A4P8IIP5_9FIRM</name>
<sequence length="580" mass="66046">MAFDGFVISNIVNELNEKILNGRIYKIYQPEADEITLVIKQNRETLRLHLSASPSLPIVYLSGQGKQNPIQAPNFCMLLRKHLSNGRIISVEQPGYERIIEITVEHLDELGDVCRKKLIIELMGKHSNLIFVGQDGMILDSIRHVGANMSSKREVLPGMEYCTPPTQHKKDIESLTLEDFLSDIKPKPVSMGKALYSSITGMSSFLANEICYRAGVDGNQPTDALTQDQCSDLYAQLKKLALAVEKHEYVPNIIYQNGEPKEFSCFPMTSYETSYDVKIFPSISDVLVSYYSEKEKYTRMKQKSADLRKIVQTSMERTSKKYDLQRKQLLDTEKRDKYKIYGELIQAYGYGLEPESKSLTCLNYYTNEEITIPLDPAKTPQENAQKYFTKYNKLKRTFEALSELTVETKDDLMHLESIASSLTLAENEQDLASIKQELSDYGYLKKRGSKGVKKPAKSKPLHFVSSDGFHMYVGKNNYQNDELTFKFANGGDWWFHAKNMPGSHVIVKKEQADTLPDATFEEAGRLAAFYSSGRQAPKVEIDYIQRKELKKPPKAKPGFVIYHTNYSMMCIPDISGIKEL</sequence>
<dbReference type="Pfam" id="PF05833">
    <property type="entry name" value="NFACT_N"/>
    <property type="match status" value="1"/>
</dbReference>
<proteinExistence type="inferred from homology"/>
<evidence type="ECO:0000259" key="6">
    <source>
        <dbReference type="Pfam" id="PF05670"/>
    </source>
</evidence>
<keyword evidence="8" id="KW-1185">Reference proteome</keyword>
<dbReference type="Proteomes" id="UP000298653">
    <property type="component" value="Chromosome"/>
</dbReference>
<dbReference type="Gene3D" id="2.30.310.10">
    <property type="entry name" value="ibrinogen binding protein from staphylococcus aureus domain"/>
    <property type="match status" value="1"/>
</dbReference>
<evidence type="ECO:0000256" key="5">
    <source>
        <dbReference type="HAMAP-Rule" id="MF_00844"/>
    </source>
</evidence>
<dbReference type="SUPFAM" id="SSF46946">
    <property type="entry name" value="S13-like H2TH domain"/>
    <property type="match status" value="1"/>
</dbReference>
<keyword evidence="4 5" id="KW-0648">Protein biosynthesis</keyword>
<evidence type="ECO:0000313" key="7">
    <source>
        <dbReference type="EMBL" id="QCP35049.1"/>
    </source>
</evidence>
<dbReference type="EMBL" id="CP040058">
    <property type="protein sequence ID" value="QCP35049.1"/>
    <property type="molecule type" value="Genomic_DNA"/>
</dbReference>
<organism evidence="7 8">
    <name type="scientific">Anaerostipes rhamnosivorans</name>
    <dbReference type="NCBI Taxonomy" id="1229621"/>
    <lineage>
        <taxon>Bacteria</taxon>
        <taxon>Bacillati</taxon>
        <taxon>Bacillota</taxon>
        <taxon>Clostridia</taxon>
        <taxon>Lachnospirales</taxon>
        <taxon>Lachnospiraceae</taxon>
        <taxon>Anaerostipes</taxon>
    </lineage>
</organism>
<protein>
    <recommendedName>
        <fullName evidence="5">Rqc2 homolog RqcH</fullName>
        <shortName evidence="5">RqcH</shortName>
    </recommendedName>
</protein>
<dbReference type="PANTHER" id="PTHR15239:SF6">
    <property type="entry name" value="RIBOSOME QUALITY CONTROL COMPLEX SUBUNIT NEMF"/>
    <property type="match status" value="1"/>
</dbReference>
<keyword evidence="2 5" id="KW-0699">rRNA-binding</keyword>
<dbReference type="Gene3D" id="1.10.8.50">
    <property type="match status" value="1"/>
</dbReference>
<evidence type="ECO:0000313" key="8">
    <source>
        <dbReference type="Proteomes" id="UP000298653"/>
    </source>
</evidence>
<gene>
    <name evidence="5" type="primary">rqcH</name>
    <name evidence="7" type="ORF">AR1Y2_1595</name>
</gene>